<dbReference type="SUPFAM" id="SSF50494">
    <property type="entry name" value="Trypsin-like serine proteases"/>
    <property type="match status" value="1"/>
</dbReference>
<evidence type="ECO:0000256" key="3">
    <source>
        <dbReference type="ARBA" id="ARBA00022837"/>
    </source>
</evidence>
<keyword evidence="3" id="KW-0106">Calcium</keyword>
<protein>
    <submittedName>
        <fullName evidence="6">Trypsin-like peptidase domain-containing protein</fullName>
    </submittedName>
</protein>
<evidence type="ECO:0000313" key="7">
    <source>
        <dbReference type="Proteomes" id="UP000604083"/>
    </source>
</evidence>
<organism evidence="6 7">
    <name type="scientific">Roseibacillus ishigakijimensis</name>
    <dbReference type="NCBI Taxonomy" id="454146"/>
    <lineage>
        <taxon>Bacteria</taxon>
        <taxon>Pseudomonadati</taxon>
        <taxon>Verrucomicrobiota</taxon>
        <taxon>Verrucomicrobiia</taxon>
        <taxon>Verrucomicrobiales</taxon>
        <taxon>Verrucomicrobiaceae</taxon>
        <taxon>Roseibacillus</taxon>
    </lineage>
</organism>
<proteinExistence type="predicted"/>
<dbReference type="SUPFAM" id="SSF141072">
    <property type="entry name" value="CalX-like"/>
    <property type="match status" value="1"/>
</dbReference>
<feature type="region of interest" description="Disordered" evidence="4">
    <location>
        <begin position="868"/>
        <end position="887"/>
    </location>
</feature>
<evidence type="ECO:0000256" key="2">
    <source>
        <dbReference type="ARBA" id="ARBA00022737"/>
    </source>
</evidence>
<dbReference type="Proteomes" id="UP000604083">
    <property type="component" value="Unassembled WGS sequence"/>
</dbReference>
<dbReference type="GO" id="GO:0007154">
    <property type="term" value="P:cell communication"/>
    <property type="evidence" value="ECO:0007669"/>
    <property type="project" value="InterPro"/>
</dbReference>
<dbReference type="AlphaFoldDB" id="A0A934VGB3"/>
<dbReference type="InterPro" id="IPR013783">
    <property type="entry name" value="Ig-like_fold"/>
</dbReference>
<dbReference type="InterPro" id="IPR038081">
    <property type="entry name" value="CalX-like_sf"/>
</dbReference>
<dbReference type="InterPro" id="IPR009003">
    <property type="entry name" value="Peptidase_S1_PA"/>
</dbReference>
<dbReference type="Gene3D" id="2.60.40.2030">
    <property type="match status" value="1"/>
</dbReference>
<evidence type="ECO:0000256" key="4">
    <source>
        <dbReference type="SAM" id="MobiDB-lite"/>
    </source>
</evidence>
<name>A0A934VGB3_9BACT</name>
<sequence>MAPARHASPSLAGAGRLVLPAPDLAPLLAEARERDARKLPFRFATPLPVAKPARELAPWTIADGLARWELAIVAAGAQSLNLAFDRFHLPPGATLVLQSPGQAGAVTFTSRDNDDHGELWTPLFPGEEVRLTASLPAALLPQLQLHLAAVNYGFRKMAPGKMGGDLSGACNIDVACGVEDLPFGSLIEAYRRQIRAVGAYTVSGIDTCSGALINNTAQDGKPYFLTAEHCDITASNDASVVVYWNFENSSCRTPGSAASGGVGDGDLSVFNSGSILRAEFAGSDFCLIELDDPVNPASGAYLAGWSRESSPPTEGVAIHHPAVAEKRISFEFDPLTLTDYGSAAPSSFGYFLRVADWDEGTTEGGSSGSPLFNESGLIVGQLFGGNASCGNNASDWYGFLSRSWSGGGTASRRLSDWLSPGGSAPLTLAGRELRAQLEVSDRALTEGDSGTTSAAVTVTLAQAVSFPVSFSLVVAGGTAEAGSDYSDPGRQEVTFAPGQTSFTFSLPLLGDSEPEEHETILFAFEDLVEVNEPDGPLTVIILNDDFIPPAIASGQVATGHEGTALRYEPEVSHTPNSFSLSGQPVGMTIDEFTGVITWEEPLFGDYVVTLTAGNEAGEASEALTFAIGDILEKEAFEVPREIVMGGEVSRWQWQEDDTFDGEDALRLNGVADGETVTLSLAIPGPDTLTYWWKASSEYLLDRLVLTCNGEEAGAISGETGWHPITVELPEASNTVLISYQRNSQYDGGADTVWLDSFSLHSQREPVFRQPHRHYLPNGGEFAFALETLRAGSRFSAKDLPPGWTLSPQGLLQGQMGGEPVAVSLTATREGAERTRVFTWEPYYPKGTLSRALDLPELSIRSEVPSFYPQTSTTVEGTSAARSGGVDADEGTAMTATVVGPGSLSFQWRVATEDTFDVGYVWQNGRQIAAKSGVQPWETVSLTLEPGLNEITWYYLKDETNDDNADAIYIDDLRLEGYAAWVFAQARSPFTTPPGDDSDGDGLGALLEYALGLSPAERDLPAPLSFSPAADGWLLSASPSMEASGLTLFWEKTTNLEAGSWETVGEVALPASGPFEVTADSGEPQAFFRLRAAAP</sequence>
<feature type="compositionally biased region" description="Polar residues" evidence="4">
    <location>
        <begin position="868"/>
        <end position="880"/>
    </location>
</feature>
<dbReference type="InterPro" id="IPR003644">
    <property type="entry name" value="Calx_beta"/>
</dbReference>
<keyword evidence="7" id="KW-1185">Reference proteome</keyword>
<keyword evidence="2" id="KW-0677">Repeat</keyword>
<comment type="caution">
    <text evidence="6">The sequence shown here is derived from an EMBL/GenBank/DDBJ whole genome shotgun (WGS) entry which is preliminary data.</text>
</comment>
<evidence type="ECO:0000256" key="1">
    <source>
        <dbReference type="ARBA" id="ARBA00022729"/>
    </source>
</evidence>
<dbReference type="EMBL" id="JAENIO010000002">
    <property type="protein sequence ID" value="MBK1832668.1"/>
    <property type="molecule type" value="Genomic_DNA"/>
</dbReference>
<dbReference type="Gene3D" id="2.60.40.10">
    <property type="entry name" value="Immunoglobulins"/>
    <property type="match status" value="1"/>
</dbReference>
<gene>
    <name evidence="6" type="ORF">JIN78_01230</name>
</gene>
<dbReference type="Gene3D" id="2.40.10.10">
    <property type="entry name" value="Trypsin-like serine proteases"/>
    <property type="match status" value="2"/>
</dbReference>
<dbReference type="RefSeq" id="WP_200390100.1">
    <property type="nucleotide sequence ID" value="NZ_JAENIO010000002.1"/>
</dbReference>
<feature type="domain" description="Calx-beta" evidence="5">
    <location>
        <begin position="450"/>
        <end position="543"/>
    </location>
</feature>
<dbReference type="GO" id="GO:0016020">
    <property type="term" value="C:membrane"/>
    <property type="evidence" value="ECO:0007669"/>
    <property type="project" value="InterPro"/>
</dbReference>
<dbReference type="InterPro" id="IPR043504">
    <property type="entry name" value="Peptidase_S1_PA_chymotrypsin"/>
</dbReference>
<dbReference type="PANTHER" id="PTHR36234:SF5">
    <property type="entry name" value="LYSYL ENDOPEPTIDASE"/>
    <property type="match status" value="1"/>
</dbReference>
<evidence type="ECO:0000259" key="5">
    <source>
        <dbReference type="Pfam" id="PF03160"/>
    </source>
</evidence>
<dbReference type="Pfam" id="PF03160">
    <property type="entry name" value="Calx-beta"/>
    <property type="match status" value="1"/>
</dbReference>
<accession>A0A934VGB3</accession>
<keyword evidence="1" id="KW-0732">Signal</keyword>
<evidence type="ECO:0000313" key="6">
    <source>
        <dbReference type="EMBL" id="MBK1832668.1"/>
    </source>
</evidence>
<reference evidence="6" key="1">
    <citation type="submission" date="2021-01" db="EMBL/GenBank/DDBJ databases">
        <title>Modified the classification status of verrucomicrobia.</title>
        <authorList>
            <person name="Feng X."/>
        </authorList>
    </citation>
    <scope>NUCLEOTIDE SEQUENCE</scope>
    <source>
        <strain evidence="6">KCTC 12986</strain>
    </source>
</reference>
<dbReference type="PANTHER" id="PTHR36234">
    <property type="entry name" value="LYSYL ENDOPEPTIDASE"/>
    <property type="match status" value="1"/>
</dbReference>